<dbReference type="RefSeq" id="WP_200171693.1">
    <property type="nucleotide sequence ID" value="NZ_BAABKQ010000001.1"/>
</dbReference>
<evidence type="ECO:0008006" key="4">
    <source>
        <dbReference type="Google" id="ProtNLM"/>
    </source>
</evidence>
<proteinExistence type="predicted"/>
<accession>A0ABP9CQ74</accession>
<evidence type="ECO:0000256" key="1">
    <source>
        <dbReference type="SAM" id="Phobius"/>
    </source>
</evidence>
<sequence length="88" mass="9539">MGSNYEGLLGYFFFLAGLAVGGLAIVALAMESFPYFIGAAVIGVVCLAGGMALWLNVSHREHHDPLEPGMTRAGIRRYEMRRKTGTCM</sequence>
<keyword evidence="1" id="KW-1133">Transmembrane helix</keyword>
<evidence type="ECO:0000313" key="2">
    <source>
        <dbReference type="EMBL" id="GAA4813591.1"/>
    </source>
</evidence>
<gene>
    <name evidence="2" type="ORF">GCM10023353_18240</name>
</gene>
<organism evidence="2 3">
    <name type="scientific">Tomitella cavernea</name>
    <dbReference type="NCBI Taxonomy" id="1387982"/>
    <lineage>
        <taxon>Bacteria</taxon>
        <taxon>Bacillati</taxon>
        <taxon>Actinomycetota</taxon>
        <taxon>Actinomycetes</taxon>
        <taxon>Mycobacteriales</taxon>
        <taxon>Tomitella</taxon>
    </lineage>
</organism>
<feature type="transmembrane region" description="Helical" evidence="1">
    <location>
        <begin position="7"/>
        <end position="29"/>
    </location>
</feature>
<feature type="transmembrane region" description="Helical" evidence="1">
    <location>
        <begin position="35"/>
        <end position="55"/>
    </location>
</feature>
<keyword evidence="1" id="KW-0812">Transmembrane</keyword>
<comment type="caution">
    <text evidence="2">The sequence shown here is derived from an EMBL/GenBank/DDBJ whole genome shotgun (WGS) entry which is preliminary data.</text>
</comment>
<reference evidence="3" key="1">
    <citation type="journal article" date="2019" name="Int. J. Syst. Evol. Microbiol.">
        <title>The Global Catalogue of Microorganisms (GCM) 10K type strain sequencing project: providing services to taxonomists for standard genome sequencing and annotation.</title>
        <authorList>
            <consortium name="The Broad Institute Genomics Platform"/>
            <consortium name="The Broad Institute Genome Sequencing Center for Infectious Disease"/>
            <person name="Wu L."/>
            <person name="Ma J."/>
        </authorList>
    </citation>
    <scope>NUCLEOTIDE SEQUENCE [LARGE SCALE GENOMIC DNA]</scope>
    <source>
        <strain evidence="3">JCM 18542</strain>
    </source>
</reference>
<name>A0ABP9CQ74_9ACTN</name>
<evidence type="ECO:0000313" key="3">
    <source>
        <dbReference type="Proteomes" id="UP001500839"/>
    </source>
</evidence>
<keyword evidence="1" id="KW-0472">Membrane</keyword>
<dbReference type="Proteomes" id="UP001500839">
    <property type="component" value="Unassembled WGS sequence"/>
</dbReference>
<keyword evidence="3" id="KW-1185">Reference proteome</keyword>
<dbReference type="EMBL" id="BAABKQ010000001">
    <property type="protein sequence ID" value="GAA4813591.1"/>
    <property type="molecule type" value="Genomic_DNA"/>
</dbReference>
<protein>
    <recommendedName>
        <fullName evidence="4">NADH dehydrogenase subunit 6</fullName>
    </recommendedName>
</protein>